<reference evidence="2" key="1">
    <citation type="submission" date="2019-09" db="EMBL/GenBank/DDBJ databases">
        <title>Characterisation of the sponge microbiome using genome-centric metagenomics.</title>
        <authorList>
            <person name="Engelberts J.P."/>
            <person name="Robbins S.J."/>
            <person name="De Goeij J.M."/>
            <person name="Aranda M."/>
            <person name="Bell S.C."/>
            <person name="Webster N.S."/>
        </authorList>
    </citation>
    <scope>NUCLEOTIDE SEQUENCE</scope>
    <source>
        <strain evidence="2">SB0664_bin_27</strain>
    </source>
</reference>
<feature type="compositionally biased region" description="Basic and acidic residues" evidence="1">
    <location>
        <begin position="196"/>
        <end position="207"/>
    </location>
</feature>
<feature type="region of interest" description="Disordered" evidence="1">
    <location>
        <begin position="185"/>
        <end position="235"/>
    </location>
</feature>
<dbReference type="Pfam" id="PF05991">
    <property type="entry name" value="NYN_YacP"/>
    <property type="match status" value="1"/>
</dbReference>
<feature type="compositionally biased region" description="Basic residues" evidence="1">
    <location>
        <begin position="226"/>
        <end position="235"/>
    </location>
</feature>
<comment type="caution">
    <text evidence="2">The sequence shown here is derived from an EMBL/GenBank/DDBJ whole genome shotgun (WGS) entry which is preliminary data.</text>
</comment>
<protein>
    <submittedName>
        <fullName evidence="2">NYN domain-containing protein</fullName>
    </submittedName>
</protein>
<dbReference type="InterPro" id="IPR010298">
    <property type="entry name" value="YacP-like"/>
</dbReference>
<organism evidence="2">
    <name type="scientific">Caldilineaceae bacterium SB0664_bin_27</name>
    <dbReference type="NCBI Taxonomy" id="2605260"/>
    <lineage>
        <taxon>Bacteria</taxon>
        <taxon>Bacillati</taxon>
        <taxon>Chloroflexota</taxon>
        <taxon>Caldilineae</taxon>
        <taxon>Caldilineales</taxon>
        <taxon>Caldilineaceae</taxon>
    </lineage>
</organism>
<evidence type="ECO:0000256" key="1">
    <source>
        <dbReference type="SAM" id="MobiDB-lite"/>
    </source>
</evidence>
<feature type="region of interest" description="Disordered" evidence="1">
    <location>
        <begin position="140"/>
        <end position="164"/>
    </location>
</feature>
<proteinExistence type="predicted"/>
<dbReference type="EMBL" id="VXRG01000045">
    <property type="protein sequence ID" value="MXY92839.1"/>
    <property type="molecule type" value="Genomic_DNA"/>
</dbReference>
<gene>
    <name evidence="2" type="ORF">F4Y42_05245</name>
</gene>
<dbReference type="AlphaFoldDB" id="A0A6B0YS43"/>
<accession>A0A6B0YS43</accession>
<evidence type="ECO:0000313" key="2">
    <source>
        <dbReference type="EMBL" id="MXY92839.1"/>
    </source>
</evidence>
<name>A0A6B0YS43_9CHLR</name>
<sequence>MTNRDSESTVSQVRSTVPLLIDGHNIIGSGVLENISLQDENDEELFVSRLRIWRSNYRGKVTVVFDRGIVGGASRELSGGGVEVIFARNPQEADDLILRRIHRRPQGLIVVTNDRTLRQEAELYDIETWQADEFVQRMGSPRGRAAAAQGDASRPGSGSPSAIDQDETLIDEGAESHVNLSAREVSEWLDTFGPSKPEEQRPQRIERGPPSPSRAAFSRDKDALKKRLKGKQRKR</sequence>